<evidence type="ECO:0000256" key="5">
    <source>
        <dbReference type="RuleBase" id="RU003816"/>
    </source>
</evidence>
<dbReference type="GO" id="GO:0015935">
    <property type="term" value="C:small ribosomal subunit"/>
    <property type="evidence" value="ECO:0007669"/>
    <property type="project" value="TreeGrafter"/>
</dbReference>
<dbReference type="GO" id="GO:0003723">
    <property type="term" value="F:RNA binding"/>
    <property type="evidence" value="ECO:0007669"/>
    <property type="project" value="TreeGrafter"/>
</dbReference>
<dbReference type="PROSITE" id="PS00360">
    <property type="entry name" value="RIBOSOMAL_S9"/>
    <property type="match status" value="1"/>
</dbReference>
<dbReference type="Pfam" id="PF00380">
    <property type="entry name" value="Ribosomal_S9"/>
    <property type="match status" value="1"/>
</dbReference>
<dbReference type="PANTHER" id="PTHR21569">
    <property type="entry name" value="RIBOSOMAL PROTEIN S9"/>
    <property type="match status" value="1"/>
</dbReference>
<keyword evidence="3 4" id="KW-0687">Ribonucleoprotein</keyword>
<feature type="compositionally biased region" description="Basic residues" evidence="6">
    <location>
        <begin position="193"/>
        <end position="207"/>
    </location>
</feature>
<evidence type="ECO:0000256" key="2">
    <source>
        <dbReference type="ARBA" id="ARBA00022980"/>
    </source>
</evidence>
<dbReference type="SUPFAM" id="SSF54211">
    <property type="entry name" value="Ribosomal protein S5 domain 2-like"/>
    <property type="match status" value="1"/>
</dbReference>
<protein>
    <recommendedName>
        <fullName evidence="5">30S ribosomal protein S9</fullName>
    </recommendedName>
</protein>
<dbReference type="GO" id="GO:0006412">
    <property type="term" value="P:translation"/>
    <property type="evidence" value="ECO:0007669"/>
    <property type="project" value="InterPro"/>
</dbReference>
<keyword evidence="2 4" id="KW-0689">Ribosomal protein</keyword>
<evidence type="ECO:0000256" key="1">
    <source>
        <dbReference type="ARBA" id="ARBA00005251"/>
    </source>
</evidence>
<dbReference type="GO" id="GO:0005737">
    <property type="term" value="C:cytoplasm"/>
    <property type="evidence" value="ECO:0007669"/>
    <property type="project" value="UniProtKB-ARBA"/>
</dbReference>
<proteinExistence type="inferred from homology"/>
<feature type="region of interest" description="Disordered" evidence="6">
    <location>
        <begin position="154"/>
        <end position="245"/>
    </location>
</feature>
<evidence type="ECO:0000256" key="6">
    <source>
        <dbReference type="SAM" id="MobiDB-lite"/>
    </source>
</evidence>
<reference evidence="7 8" key="1">
    <citation type="submission" date="2015-03" db="EMBL/GenBank/DDBJ databases">
        <authorList>
            <person name="Murphy D."/>
        </authorList>
    </citation>
    <scope>NUCLEOTIDE SEQUENCE [LARGE SCALE GENOMIC DNA]</scope>
    <source>
        <strain evidence="7 8">DSM 44277</strain>
    </source>
</reference>
<evidence type="ECO:0000256" key="4">
    <source>
        <dbReference type="RuleBase" id="RU003815"/>
    </source>
</evidence>
<dbReference type="Gene3D" id="3.30.230.10">
    <property type="match status" value="1"/>
</dbReference>
<gene>
    <name evidence="7" type="ORF">BN971_04695</name>
</gene>
<evidence type="ECO:0000256" key="3">
    <source>
        <dbReference type="ARBA" id="ARBA00023274"/>
    </source>
</evidence>
<dbReference type="NCBIfam" id="NF001099">
    <property type="entry name" value="PRK00132.1"/>
    <property type="match status" value="1"/>
</dbReference>
<accession>A0A0U0WGD4</accession>
<dbReference type="AlphaFoldDB" id="A0A0U0WGD4"/>
<dbReference type="EMBL" id="CSTD01000007">
    <property type="protein sequence ID" value="CPR13385.1"/>
    <property type="molecule type" value="Genomic_DNA"/>
</dbReference>
<dbReference type="InterPro" id="IPR014721">
    <property type="entry name" value="Ribsml_uS5_D2-typ_fold_subgr"/>
</dbReference>
<sequence length="245" mass="25786">MTDTTDATETVEPTDTAEAVEAAPEAADAPAASAETPAARPSEAFVFERPIQTVGRRKEAVVRVRLVPGTGQFHLNGRSLEGYFPNKVHQQLIKAPLVTVDRAESFDIYAHLHGGGPSGQAGALRLGIARALIVASPEDRPALKKAGFLTRRDAAPGRATGAGQRGIDAVRSRRGPTPAGGAVMIRRAAAAARPRRSAPPRAGRRSRGSPAASSRPTPRTPPAVRRHGRADRPGRSRAPTRRGPP</sequence>
<evidence type="ECO:0000313" key="7">
    <source>
        <dbReference type="EMBL" id="CPR13385.1"/>
    </source>
</evidence>
<dbReference type="InterPro" id="IPR023035">
    <property type="entry name" value="Ribosomal_uS9_bac/plastid"/>
</dbReference>
<dbReference type="Proteomes" id="UP000198875">
    <property type="component" value="Unassembled WGS sequence"/>
</dbReference>
<name>A0A0U0WGD4_MYCBE</name>
<dbReference type="InterPro" id="IPR020574">
    <property type="entry name" value="Ribosomal_uS9_CS"/>
</dbReference>
<feature type="compositionally biased region" description="Low complexity" evidence="6">
    <location>
        <begin position="208"/>
        <end position="217"/>
    </location>
</feature>
<dbReference type="GO" id="GO:0003735">
    <property type="term" value="F:structural constituent of ribosome"/>
    <property type="evidence" value="ECO:0007669"/>
    <property type="project" value="InterPro"/>
</dbReference>
<dbReference type="InterPro" id="IPR020568">
    <property type="entry name" value="Ribosomal_Su5_D2-typ_SF"/>
</dbReference>
<dbReference type="InterPro" id="IPR000754">
    <property type="entry name" value="Ribosomal_uS9"/>
</dbReference>
<feature type="region of interest" description="Disordered" evidence="6">
    <location>
        <begin position="1"/>
        <end position="41"/>
    </location>
</feature>
<dbReference type="PANTHER" id="PTHR21569:SF1">
    <property type="entry name" value="SMALL RIBOSOMAL SUBUNIT PROTEIN US9M"/>
    <property type="match status" value="1"/>
</dbReference>
<evidence type="ECO:0000313" key="8">
    <source>
        <dbReference type="Proteomes" id="UP000198875"/>
    </source>
</evidence>
<organism evidence="7 8">
    <name type="scientific">Mycobacterium bohemicum DSM 44277</name>
    <dbReference type="NCBI Taxonomy" id="1236609"/>
    <lineage>
        <taxon>Bacteria</taxon>
        <taxon>Bacillati</taxon>
        <taxon>Actinomycetota</taxon>
        <taxon>Actinomycetes</taxon>
        <taxon>Mycobacteriales</taxon>
        <taxon>Mycobacteriaceae</taxon>
        <taxon>Mycobacterium</taxon>
    </lineage>
</organism>
<comment type="similarity">
    <text evidence="1 4">Belongs to the universal ribosomal protein uS9 family.</text>
</comment>